<dbReference type="InterPro" id="IPR019496">
    <property type="entry name" value="NUFIP1_cons_dom"/>
</dbReference>
<feature type="compositionally biased region" description="Polar residues" evidence="1">
    <location>
        <begin position="291"/>
        <end position="304"/>
    </location>
</feature>
<name>A0A4U5MBC7_POPAL</name>
<proteinExistence type="predicted"/>
<dbReference type="GO" id="GO:0000492">
    <property type="term" value="P:box C/D snoRNP assembly"/>
    <property type="evidence" value="ECO:0007669"/>
    <property type="project" value="TreeGrafter"/>
</dbReference>
<dbReference type="EMBL" id="RCHU01001203">
    <property type="protein sequence ID" value="TKR66447.1"/>
    <property type="molecule type" value="Genomic_DNA"/>
</dbReference>
<sequence length="710" mass="79216">MAGIKRIDGGGFCGGFGFKVYGGKEVALYFGLVEDWTATAGHGGRSLDAQKMKPFFNSRRPKHHKQKGNTAPLNQQVFSTNPSLANSMSMQPQLGLVNPQIPIPFNNSNTLLSNGQAMANMPPLIAQQPGILSGPNDLAILQLQNQVNKLNALKMLMDQVNQLQGELFGPSFPNLPQQLNQNMGLLQNPMQNMMNPVMPLQMSINSQVGSFNVPSSNHQVVGAQSQNFFVNPPFGAEQRVNPNQPNFIMPTTSAYGSKLLHVADQQVQGKLSASQQGQSFLMPTVGANGPNVANQQVEGNSPALQQSEKVPMAANGAKPLPIATQQGQANSSASQQSWNSQPSTYNRWQGNTARNGQSSTPKSKWEKSSGKNFKNNRNRGRSQSGHQKSDFNCMDNGKRKLEFSNEHGRKGNGNERVAKFGRTDLTDQATEEKSKPSRTVFYTEQEINQWRESRRKHYPTKTNIEKVEVIDREANLRRKQLKEILAKQAELGVEVAEIAPDYLLDSEKLGVQVAEIPPPHVLNSEKLGVEVAEIPPRHLLDSEKQEHGREDNRRSLTKKGKFWNKNDKRGRFNKKGRSAKQVGSANEERKPTLLEKLLSTDIKRDKRQLLQVFRFMVANSFFKDWPEKPLKFPSVVVKEDGYEDEIVEKKSSLVREEVSEDRNNTIAENFGDRDDNIEHDAQVEPGNCFVRGKCDIVDEVDRVEEGEIVD</sequence>
<evidence type="ECO:0000259" key="2">
    <source>
        <dbReference type="Pfam" id="PF10453"/>
    </source>
</evidence>
<feature type="compositionally biased region" description="Basic and acidic residues" evidence="1">
    <location>
        <begin position="538"/>
        <end position="554"/>
    </location>
</feature>
<dbReference type="AlphaFoldDB" id="A0A4U5MBC7"/>
<feature type="region of interest" description="Disordered" evidence="1">
    <location>
        <begin position="538"/>
        <end position="589"/>
    </location>
</feature>
<feature type="compositionally biased region" description="Polar residues" evidence="1">
    <location>
        <begin position="344"/>
        <end position="362"/>
    </location>
</feature>
<dbReference type="GO" id="GO:0003723">
    <property type="term" value="F:RNA binding"/>
    <property type="evidence" value="ECO:0007669"/>
    <property type="project" value="InterPro"/>
</dbReference>
<feature type="domain" description="FMR1-interacting protein 1 conserved" evidence="2">
    <location>
        <begin position="437"/>
        <end position="468"/>
    </location>
</feature>
<feature type="region of interest" description="Disordered" evidence="1">
    <location>
        <begin position="281"/>
        <end position="304"/>
    </location>
</feature>
<feature type="compositionally biased region" description="Basic and acidic residues" evidence="1">
    <location>
        <begin position="396"/>
        <end position="435"/>
    </location>
</feature>
<dbReference type="GO" id="GO:0005634">
    <property type="term" value="C:nucleus"/>
    <property type="evidence" value="ECO:0007669"/>
    <property type="project" value="TreeGrafter"/>
</dbReference>
<evidence type="ECO:0000313" key="3">
    <source>
        <dbReference type="EMBL" id="TKR66447.1"/>
    </source>
</evidence>
<dbReference type="InterPro" id="IPR039136">
    <property type="entry name" value="NUFIP1-like"/>
</dbReference>
<feature type="compositionally biased region" description="Low complexity" evidence="1">
    <location>
        <begin position="325"/>
        <end position="343"/>
    </location>
</feature>
<dbReference type="PANTHER" id="PTHR13309">
    <property type="entry name" value="NUCLEAR FRAGILE X MENTAL RETARDATION PROTEIN INTERACTING PROTEIN 1"/>
    <property type="match status" value="1"/>
</dbReference>
<evidence type="ECO:0000256" key="1">
    <source>
        <dbReference type="SAM" id="MobiDB-lite"/>
    </source>
</evidence>
<feature type="region of interest" description="Disordered" evidence="1">
    <location>
        <begin position="325"/>
        <end position="438"/>
    </location>
</feature>
<accession>A0A4U5MBC7</accession>
<comment type="caution">
    <text evidence="3">The sequence shown here is derived from an EMBL/GenBank/DDBJ whole genome shotgun (WGS) entry which is preliminary data.</text>
</comment>
<dbReference type="Pfam" id="PF10453">
    <property type="entry name" value="NUFIP1"/>
    <property type="match status" value="1"/>
</dbReference>
<organism evidence="3">
    <name type="scientific">Populus alba</name>
    <name type="common">White poplar</name>
    <dbReference type="NCBI Taxonomy" id="43335"/>
    <lineage>
        <taxon>Eukaryota</taxon>
        <taxon>Viridiplantae</taxon>
        <taxon>Streptophyta</taxon>
        <taxon>Embryophyta</taxon>
        <taxon>Tracheophyta</taxon>
        <taxon>Spermatophyta</taxon>
        <taxon>Magnoliopsida</taxon>
        <taxon>eudicotyledons</taxon>
        <taxon>Gunneridae</taxon>
        <taxon>Pentapetalae</taxon>
        <taxon>rosids</taxon>
        <taxon>fabids</taxon>
        <taxon>Malpighiales</taxon>
        <taxon>Salicaceae</taxon>
        <taxon>Saliceae</taxon>
        <taxon>Populus</taxon>
    </lineage>
</organism>
<dbReference type="PANTHER" id="PTHR13309:SF0">
    <property type="entry name" value="FMR1-INTERACTING PROTEIN NUFIP1"/>
    <property type="match status" value="1"/>
</dbReference>
<reference evidence="3" key="1">
    <citation type="submission" date="2018-10" db="EMBL/GenBank/DDBJ databases">
        <title>Population genomic analysis revealed the cold adaptation of white poplar.</title>
        <authorList>
            <person name="Liu Y.-J."/>
        </authorList>
    </citation>
    <scope>NUCLEOTIDE SEQUENCE [LARGE SCALE GENOMIC DNA]</scope>
    <source>
        <strain evidence="3">PAL-ZL1</strain>
    </source>
</reference>
<dbReference type="STRING" id="43335.A0A4U5MBC7"/>
<protein>
    <recommendedName>
        <fullName evidence="2">FMR1-interacting protein 1 conserved domain-containing protein</fullName>
    </recommendedName>
</protein>
<gene>
    <name evidence="3" type="ORF">D5086_0000311370</name>
</gene>